<feature type="transmembrane region" description="Helical" evidence="1">
    <location>
        <begin position="161"/>
        <end position="181"/>
    </location>
</feature>
<keyword evidence="1" id="KW-0472">Membrane</keyword>
<accession>A0A369MKJ1</accession>
<feature type="transmembrane region" description="Helical" evidence="1">
    <location>
        <begin position="97"/>
        <end position="116"/>
    </location>
</feature>
<dbReference type="RefSeq" id="WP_114533523.1">
    <property type="nucleotide sequence ID" value="NZ_JAQDVM010000008.1"/>
</dbReference>
<reference evidence="2 3" key="1">
    <citation type="journal article" date="2018" name="Elife">
        <title>Discovery and characterization of a prevalent human gut bacterial enzyme sufficient for the inactivation of a family of plant toxins.</title>
        <authorList>
            <person name="Koppel N."/>
            <person name="Bisanz J.E."/>
            <person name="Pandelia M.E."/>
            <person name="Turnbaugh P.J."/>
            <person name="Balskus E.P."/>
        </authorList>
    </citation>
    <scope>NUCLEOTIDE SEQUENCE [LARGE SCALE GENOMIC DNA]</scope>
    <source>
        <strain evidence="2 3">W1 BHI 6</strain>
    </source>
</reference>
<dbReference type="EMBL" id="PPTU01000007">
    <property type="protein sequence ID" value="RDB71212.1"/>
    <property type="molecule type" value="Genomic_DNA"/>
</dbReference>
<evidence type="ECO:0000256" key="1">
    <source>
        <dbReference type="SAM" id="Phobius"/>
    </source>
</evidence>
<feature type="transmembrane region" description="Helical" evidence="1">
    <location>
        <begin position="187"/>
        <end position="206"/>
    </location>
</feature>
<keyword evidence="1" id="KW-0812">Transmembrane</keyword>
<gene>
    <name evidence="2" type="ORF">C1875_05875</name>
</gene>
<dbReference type="Proteomes" id="UP000253970">
    <property type="component" value="Unassembled WGS sequence"/>
</dbReference>
<protein>
    <submittedName>
        <fullName evidence="2">HXXEE domain-containing protein</fullName>
    </submittedName>
</protein>
<keyword evidence="1" id="KW-1133">Transmembrane helix</keyword>
<feature type="transmembrane region" description="Helical" evidence="1">
    <location>
        <begin position="17"/>
        <end position="35"/>
    </location>
</feature>
<dbReference type="InterPro" id="IPR025671">
    <property type="entry name" value="HXXEE"/>
</dbReference>
<comment type="caution">
    <text evidence="2">The sequence shown here is derived from an EMBL/GenBank/DDBJ whole genome shotgun (WGS) entry which is preliminary data.</text>
</comment>
<evidence type="ECO:0000313" key="2">
    <source>
        <dbReference type="EMBL" id="RDB71212.1"/>
    </source>
</evidence>
<name>A0A369MKJ1_EGGLN</name>
<organism evidence="2 3">
    <name type="scientific">Eggerthella lenta</name>
    <name type="common">Eubacterium lentum</name>
    <dbReference type="NCBI Taxonomy" id="84112"/>
    <lineage>
        <taxon>Bacteria</taxon>
        <taxon>Bacillati</taxon>
        <taxon>Actinomycetota</taxon>
        <taxon>Coriobacteriia</taxon>
        <taxon>Eggerthellales</taxon>
        <taxon>Eggerthellaceae</taxon>
        <taxon>Eggerthella</taxon>
    </lineage>
</organism>
<dbReference type="AlphaFoldDB" id="A0A369MKJ1"/>
<sequence length="249" mass="28248">MASNFVKKLDKWCDNQWIVFLCVTATVVAVLAAVFWDAMPLGSKAGVFVAFIMAFHVLEEWKFPGGLHWFYNTSVFRPKDESLYDPTRYPMSRLTDMVTNVGLQWIPLVYAALCFFLPLSNAVALCVILLCVMELFAHTAGGVATYLWYRDKGKKTIYHTGLATSLMMFLPAAAYLIAHIAGVTATDWLWCLVLFAVMCCVCVPLTETPLKKWVRKQEPGMFAFEDAKYYMRYGGYCKEDVEQSEARVD</sequence>
<evidence type="ECO:0000313" key="3">
    <source>
        <dbReference type="Proteomes" id="UP000253970"/>
    </source>
</evidence>
<proteinExistence type="predicted"/>
<feature type="transmembrane region" description="Helical" evidence="1">
    <location>
        <begin position="122"/>
        <end position="149"/>
    </location>
</feature>
<dbReference type="Pfam" id="PF13787">
    <property type="entry name" value="HXXEE"/>
    <property type="match status" value="1"/>
</dbReference>